<sequence length="284" mass="31739">MFRTYTHQYLKSSGRGRFCESIRFPCMGLHSSTALLAGHSKWQNIRHDKAKNDAKKSKEAYSIANRIQSSVRVGGVEGNAQLATLMEKARKLNIAKRIVENAIKRGTGEISPEGTIFDVSYEFMGPGGVACIVEASTDNKNRTIGLVKHALSKFNASLSPCQYLFERKGYAIYQPKSEDETLDDALELAIELSAEDVELYDDPDNEYNGQKLFRVVTSPSELQNVSNQLSQRGYKLVDSATGFFPNDDTTVPFPEGHEKSFSKAVDLLEDIPEVTNYYWNIKDA</sequence>
<dbReference type="Proteomes" id="UP000005222">
    <property type="component" value="Chromosome L"/>
</dbReference>
<dbReference type="HOGENOM" id="CLU_062974_1_0_1"/>
<evidence type="ECO:0000259" key="3">
    <source>
        <dbReference type="Pfam" id="PF20772"/>
    </source>
</evidence>
<comment type="similarity">
    <text evidence="1">Belongs to the TACO1 family.</text>
</comment>
<dbReference type="InParanoid" id="G8Y620"/>
<dbReference type="EMBL" id="FO082049">
    <property type="protein sequence ID" value="CCE84050.1"/>
    <property type="molecule type" value="Genomic_DNA"/>
</dbReference>
<name>G8Y620_PICSO</name>
<dbReference type="Proteomes" id="UP000005222">
    <property type="component" value="Chromosome K"/>
</dbReference>
<dbReference type="EMBL" id="FO082048">
    <property type="protein sequence ID" value="CCE85081.1"/>
    <property type="molecule type" value="Genomic_DNA"/>
</dbReference>
<evidence type="ECO:0000313" key="5">
    <source>
        <dbReference type="EMBL" id="CCE85081.1"/>
    </source>
</evidence>
<proteinExistence type="inferred from homology"/>
<dbReference type="InterPro" id="IPR002876">
    <property type="entry name" value="Transcrip_reg_TACO1-like"/>
</dbReference>
<protein>
    <submittedName>
        <fullName evidence="5">Piso0_004652 protein</fullName>
    </submittedName>
</protein>
<feature type="domain" description="TACO1/YebC-like N-terminal" evidence="3">
    <location>
        <begin position="40"/>
        <end position="109"/>
    </location>
</feature>
<dbReference type="STRING" id="559304.G8Y620"/>
<gene>
    <name evidence="5" type="primary">Piso0_004652</name>
    <name evidence="4" type="ORF">GNLVRS01_PISO0K21592g</name>
    <name evidence="5" type="ORF">GNLVRS01_PISO0L21593g</name>
</gene>
<dbReference type="InterPro" id="IPR048300">
    <property type="entry name" value="TACO1_YebC-like_2nd/3rd_dom"/>
</dbReference>
<feature type="domain" description="TACO1/YebC-like second and third" evidence="2">
    <location>
        <begin position="119"/>
        <end position="281"/>
    </location>
</feature>
<reference evidence="6" key="2">
    <citation type="journal article" date="2012" name="G3 (Bethesda)">
        <title>Pichia sorbitophila, an interspecies yeast hybrid reveals early steps of genome resolution following polyploidization.</title>
        <authorList>
            <person name="Leh Louis V."/>
            <person name="Despons L."/>
            <person name="Friedrich A."/>
            <person name="Martin T."/>
            <person name="Durrens P."/>
            <person name="Casaregola S."/>
            <person name="Neuveglise C."/>
            <person name="Fairhead C."/>
            <person name="Marck C."/>
            <person name="Cruz J.A."/>
            <person name="Straub M.L."/>
            <person name="Kugler V."/>
            <person name="Sacerdot C."/>
            <person name="Uzunov Z."/>
            <person name="Thierry A."/>
            <person name="Weiss S."/>
            <person name="Bleykasten C."/>
            <person name="De Montigny J."/>
            <person name="Jacques N."/>
            <person name="Jung P."/>
            <person name="Lemaire M."/>
            <person name="Mallet S."/>
            <person name="Morel G."/>
            <person name="Richard G.F."/>
            <person name="Sarkar A."/>
            <person name="Savel G."/>
            <person name="Schacherer J."/>
            <person name="Seret M.L."/>
            <person name="Talla E."/>
            <person name="Samson G."/>
            <person name="Jubin C."/>
            <person name="Poulain J."/>
            <person name="Vacherie B."/>
            <person name="Barbe V."/>
            <person name="Pelletier E."/>
            <person name="Sherman D.J."/>
            <person name="Westhof E."/>
            <person name="Weissenbach J."/>
            <person name="Baret P.V."/>
            <person name="Wincker P."/>
            <person name="Gaillardin C."/>
            <person name="Dujon B."/>
            <person name="Souciet J.L."/>
        </authorList>
    </citation>
    <scope>NUCLEOTIDE SEQUENCE [LARGE SCALE GENOMIC DNA]</scope>
    <source>
        <strain evidence="6">ATCC MYA-4447 / BCRC 22081 / CBS 7064 / NBRC 10061 / NRRL Y-12695</strain>
    </source>
</reference>
<dbReference type="Pfam" id="PF01709">
    <property type="entry name" value="Transcrip_reg"/>
    <property type="match status" value="1"/>
</dbReference>
<dbReference type="SUPFAM" id="SSF75625">
    <property type="entry name" value="YebC-like"/>
    <property type="match status" value="1"/>
</dbReference>
<dbReference type="Gene3D" id="3.30.70.980">
    <property type="match status" value="2"/>
</dbReference>
<dbReference type="InterPro" id="IPR029072">
    <property type="entry name" value="YebC-like"/>
</dbReference>
<evidence type="ECO:0000256" key="1">
    <source>
        <dbReference type="ARBA" id="ARBA00008724"/>
    </source>
</evidence>
<dbReference type="HAMAP" id="MF_00693">
    <property type="entry name" value="Transcrip_reg_TACO1"/>
    <property type="match status" value="1"/>
</dbReference>
<reference evidence="5" key="1">
    <citation type="submission" date="2011-10" db="EMBL/GenBank/DDBJ databases">
        <authorList>
            <person name="Genoscope - CEA"/>
        </authorList>
    </citation>
    <scope>NUCLEOTIDE SEQUENCE</scope>
</reference>
<evidence type="ECO:0000259" key="2">
    <source>
        <dbReference type="Pfam" id="PF01709"/>
    </source>
</evidence>
<dbReference type="InterPro" id="IPR017856">
    <property type="entry name" value="Integrase-like_N"/>
</dbReference>
<dbReference type="eggNOG" id="KOG2972">
    <property type="taxonomic scope" value="Eukaryota"/>
</dbReference>
<keyword evidence="6" id="KW-1185">Reference proteome</keyword>
<dbReference type="GO" id="GO:0005739">
    <property type="term" value="C:mitochondrion"/>
    <property type="evidence" value="ECO:0007669"/>
    <property type="project" value="TreeGrafter"/>
</dbReference>
<dbReference type="PANTHER" id="PTHR12532:SF0">
    <property type="entry name" value="TRANSLATIONAL ACTIVATOR OF CYTOCHROME C OXIDASE 1"/>
    <property type="match status" value="1"/>
</dbReference>
<evidence type="ECO:0000313" key="6">
    <source>
        <dbReference type="Proteomes" id="UP000005222"/>
    </source>
</evidence>
<dbReference type="Gene3D" id="1.10.10.200">
    <property type="match status" value="1"/>
</dbReference>
<dbReference type="PANTHER" id="PTHR12532">
    <property type="entry name" value="TRANSLATIONAL ACTIVATOR OF CYTOCHROME C OXIDASE 1"/>
    <property type="match status" value="1"/>
</dbReference>
<dbReference type="OrthoDB" id="2017544at2759"/>
<evidence type="ECO:0000313" key="4">
    <source>
        <dbReference type="EMBL" id="CCE84050.1"/>
    </source>
</evidence>
<dbReference type="InterPro" id="IPR026564">
    <property type="entry name" value="Transcrip_reg_TACO1-like_dom3"/>
</dbReference>
<dbReference type="AlphaFoldDB" id="G8Y620"/>
<dbReference type="InterPro" id="IPR049083">
    <property type="entry name" value="TACO1_YebC_N"/>
</dbReference>
<dbReference type="Pfam" id="PF20772">
    <property type="entry name" value="TACO1_YebC_N"/>
    <property type="match status" value="1"/>
</dbReference>
<accession>G8Y620</accession>
<organism evidence="5 6">
    <name type="scientific">Pichia sorbitophila (strain ATCC MYA-4447 / BCRC 22081 / CBS 7064 / NBRC 10061 / NRRL Y-12695)</name>
    <name type="common">Hybrid yeast</name>
    <dbReference type="NCBI Taxonomy" id="559304"/>
    <lineage>
        <taxon>Eukaryota</taxon>
        <taxon>Fungi</taxon>
        <taxon>Dikarya</taxon>
        <taxon>Ascomycota</taxon>
        <taxon>Saccharomycotina</taxon>
        <taxon>Pichiomycetes</taxon>
        <taxon>Debaryomycetaceae</taxon>
        <taxon>Millerozyma</taxon>
    </lineage>
</organism>
<dbReference type="FunCoup" id="G8Y620">
    <property type="interactions" value="510"/>
</dbReference>